<dbReference type="EMBL" id="JAENIL010000018">
    <property type="protein sequence ID" value="MBK1877484.1"/>
    <property type="molecule type" value="Genomic_DNA"/>
</dbReference>
<accession>A0A934RYB3</accession>
<proteinExistence type="predicted"/>
<keyword evidence="1" id="KW-1003">Cell membrane</keyword>
<dbReference type="PANTHER" id="PTHR22550:SF5">
    <property type="entry name" value="LEUCINE ZIPPER PROTEIN 4"/>
    <property type="match status" value="1"/>
</dbReference>
<reference evidence="7" key="1">
    <citation type="submission" date="2021-01" db="EMBL/GenBank/DDBJ databases">
        <title>Modified the classification status of verrucomicrobia.</title>
        <authorList>
            <person name="Feng X."/>
        </authorList>
    </citation>
    <scope>NUCLEOTIDE SEQUENCE</scope>
    <source>
        <strain evidence="7">KCTC 13126</strain>
    </source>
</reference>
<keyword evidence="4 5" id="KW-0472">Membrane</keyword>
<evidence type="ECO:0000256" key="2">
    <source>
        <dbReference type="ARBA" id="ARBA00022692"/>
    </source>
</evidence>
<evidence type="ECO:0000256" key="3">
    <source>
        <dbReference type="ARBA" id="ARBA00022989"/>
    </source>
</evidence>
<dbReference type="InterPro" id="IPR036465">
    <property type="entry name" value="vWFA_dom_sf"/>
</dbReference>
<comment type="caution">
    <text evidence="7">The sequence shown here is derived from an EMBL/GenBank/DDBJ whole genome shotgun (WGS) entry which is preliminary data.</text>
</comment>
<feature type="domain" description="VWFA" evidence="6">
    <location>
        <begin position="83"/>
        <end position="297"/>
    </location>
</feature>
<dbReference type="InterPro" id="IPR050768">
    <property type="entry name" value="UPF0353/GerABKA_families"/>
</dbReference>
<keyword evidence="2 5" id="KW-0812">Transmembrane</keyword>
<dbReference type="PANTHER" id="PTHR22550">
    <property type="entry name" value="SPORE GERMINATION PROTEIN"/>
    <property type="match status" value="1"/>
</dbReference>
<evidence type="ECO:0000256" key="4">
    <source>
        <dbReference type="ARBA" id="ARBA00023136"/>
    </source>
</evidence>
<keyword evidence="8" id="KW-1185">Reference proteome</keyword>
<protein>
    <submittedName>
        <fullName evidence="7">VWA domain-containing protein</fullName>
    </submittedName>
</protein>
<name>A0A934RYB3_9BACT</name>
<dbReference type="InterPro" id="IPR002035">
    <property type="entry name" value="VWF_A"/>
</dbReference>
<evidence type="ECO:0000313" key="7">
    <source>
        <dbReference type="EMBL" id="MBK1877484.1"/>
    </source>
</evidence>
<keyword evidence="3 5" id="KW-1133">Transmembrane helix</keyword>
<organism evidence="7 8">
    <name type="scientific">Pelagicoccus mobilis</name>
    <dbReference type="NCBI Taxonomy" id="415221"/>
    <lineage>
        <taxon>Bacteria</taxon>
        <taxon>Pseudomonadati</taxon>
        <taxon>Verrucomicrobiota</taxon>
        <taxon>Opitutia</taxon>
        <taxon>Puniceicoccales</taxon>
        <taxon>Pelagicoccaceae</taxon>
        <taxon>Pelagicoccus</taxon>
    </lineage>
</organism>
<dbReference type="Pfam" id="PF13519">
    <property type="entry name" value="VWA_2"/>
    <property type="match status" value="1"/>
</dbReference>
<evidence type="ECO:0000259" key="6">
    <source>
        <dbReference type="PROSITE" id="PS50234"/>
    </source>
</evidence>
<evidence type="ECO:0000313" key="8">
    <source>
        <dbReference type="Proteomes" id="UP000617628"/>
    </source>
</evidence>
<dbReference type="AlphaFoldDB" id="A0A934RYB3"/>
<dbReference type="SMART" id="SM00327">
    <property type="entry name" value="VWA"/>
    <property type="match status" value="1"/>
</dbReference>
<dbReference type="Gene3D" id="3.40.50.410">
    <property type="entry name" value="von Willebrand factor, type A domain"/>
    <property type="match status" value="1"/>
</dbReference>
<sequence length="343" mass="38177">MSFAYPWVFLLLLLWGFTFLRVNRESGIRVASNEQWKFLGRGRARHLWLLRVLELLFFVLLVAAMARPQVGSNLSVEEAEGIAIEMLVDVSSSMDQSLVVPGEGKKTRMEVAKELVEQFIAGDGEQLMGRPNDLIGLISFARYADTRSPLTFGHKALVQIVRDLKIQDRPNEDGTAYGDALALACARLKNLDELKSESASRRLSEIKSRVVVLLTDGENNSGNHLPLESAGLAKEWDSRIYSISLGDAEGLGIEKTGLGESPLSSAEQVLSRISEETGGLFRRASGYESLKSVYAEIDELERTRIETRSFTIVSEIFWLPALLALTCLVIRTVLWTTWLRIAS</sequence>
<gene>
    <name evidence="7" type="ORF">JIN87_11445</name>
</gene>
<evidence type="ECO:0000256" key="1">
    <source>
        <dbReference type="ARBA" id="ARBA00022475"/>
    </source>
</evidence>
<evidence type="ECO:0000256" key="5">
    <source>
        <dbReference type="SAM" id="Phobius"/>
    </source>
</evidence>
<dbReference type="SUPFAM" id="SSF53300">
    <property type="entry name" value="vWA-like"/>
    <property type="match status" value="1"/>
</dbReference>
<feature type="transmembrane region" description="Helical" evidence="5">
    <location>
        <begin position="316"/>
        <end position="338"/>
    </location>
</feature>
<feature type="transmembrane region" description="Helical" evidence="5">
    <location>
        <begin position="48"/>
        <end position="66"/>
    </location>
</feature>
<dbReference type="RefSeq" id="WP_200355699.1">
    <property type="nucleotide sequence ID" value="NZ_JAENIL010000018.1"/>
</dbReference>
<dbReference type="PROSITE" id="PS50234">
    <property type="entry name" value="VWFA"/>
    <property type="match status" value="1"/>
</dbReference>
<dbReference type="Proteomes" id="UP000617628">
    <property type="component" value="Unassembled WGS sequence"/>
</dbReference>